<keyword evidence="2" id="KW-1185">Reference proteome</keyword>
<organism evidence="2 3">
    <name type="scientific">Actinia tenebrosa</name>
    <name type="common">Australian red waratah sea anemone</name>
    <dbReference type="NCBI Taxonomy" id="6105"/>
    <lineage>
        <taxon>Eukaryota</taxon>
        <taxon>Metazoa</taxon>
        <taxon>Cnidaria</taxon>
        <taxon>Anthozoa</taxon>
        <taxon>Hexacorallia</taxon>
        <taxon>Actiniaria</taxon>
        <taxon>Actiniidae</taxon>
        <taxon>Actinia</taxon>
    </lineage>
</organism>
<protein>
    <submittedName>
        <fullName evidence="3">Uncharacterized protein LOC116302592</fullName>
    </submittedName>
</protein>
<feature type="signal peptide" evidence="1">
    <location>
        <begin position="1"/>
        <end position="25"/>
    </location>
</feature>
<name>A0A6P8IMI8_ACTTE</name>
<dbReference type="InParanoid" id="A0A6P8IMI8"/>
<dbReference type="AlphaFoldDB" id="A0A6P8IMI8"/>
<dbReference type="KEGG" id="aten:116302592"/>
<sequence>MAFLIKSSLVAVLVFVLVYPQQADAEEPIGLKLSSFGPNHIQGEYRYTESFGLQFNIRQGFMEMKTLNGNETITMYMKLPRDTVYFQIGNSGFLSHLNKEALVPAEVPRTFKALMRFAAERFSTSPNGFSDEDTTLKEAHKQALETIREMEETRLLEICSKALAQAGGSGLTMEITQPYHLMSLNLLLALDRAGKPVDVIKPPGTQDEESTHRSKRCSNLRSDPNNDDCYGMCGRKCNCWSSVCGDCCYHQGCAEHDYCCGKNFWSRYCLFPFRYKFTCSSYGGYSSC</sequence>
<keyword evidence="1" id="KW-0732">Signal</keyword>
<reference evidence="3" key="1">
    <citation type="submission" date="2025-08" db="UniProtKB">
        <authorList>
            <consortium name="RefSeq"/>
        </authorList>
    </citation>
    <scope>IDENTIFICATION</scope>
    <source>
        <tissue evidence="3">Tentacle</tissue>
    </source>
</reference>
<accession>A0A6P8IMI8</accession>
<evidence type="ECO:0000256" key="1">
    <source>
        <dbReference type="SAM" id="SignalP"/>
    </source>
</evidence>
<dbReference type="Proteomes" id="UP000515163">
    <property type="component" value="Unplaced"/>
</dbReference>
<evidence type="ECO:0000313" key="3">
    <source>
        <dbReference type="RefSeq" id="XP_031567785.1"/>
    </source>
</evidence>
<feature type="chain" id="PRO_5028279726" evidence="1">
    <location>
        <begin position="26"/>
        <end position="288"/>
    </location>
</feature>
<dbReference type="GeneID" id="116302592"/>
<dbReference type="OrthoDB" id="5945970at2759"/>
<gene>
    <name evidence="3" type="primary">LOC116302592</name>
</gene>
<dbReference type="RefSeq" id="XP_031567785.1">
    <property type="nucleotide sequence ID" value="XM_031711925.1"/>
</dbReference>
<proteinExistence type="predicted"/>
<evidence type="ECO:0000313" key="2">
    <source>
        <dbReference type="Proteomes" id="UP000515163"/>
    </source>
</evidence>